<protein>
    <submittedName>
        <fullName evidence="3">D-alanyl-D-alanine carboxypeptidase/D-alanyl-D-alanine-endopeptidase</fullName>
    </submittedName>
</protein>
<accession>A0A660SCT2</accession>
<dbReference type="GO" id="GO:0000270">
    <property type="term" value="P:peptidoglycan metabolic process"/>
    <property type="evidence" value="ECO:0007669"/>
    <property type="project" value="TreeGrafter"/>
</dbReference>
<evidence type="ECO:0000256" key="2">
    <source>
        <dbReference type="ARBA" id="ARBA00022801"/>
    </source>
</evidence>
<dbReference type="Gene3D" id="3.40.710.10">
    <property type="entry name" value="DD-peptidase/beta-lactamase superfamily"/>
    <property type="match status" value="2"/>
</dbReference>
<keyword evidence="3" id="KW-0121">Carboxypeptidase</keyword>
<dbReference type="SUPFAM" id="SSF56601">
    <property type="entry name" value="beta-lactamase/transpeptidase-like"/>
    <property type="match status" value="1"/>
</dbReference>
<dbReference type="EMBL" id="QNBE01000158">
    <property type="protein sequence ID" value="RKX68473.1"/>
    <property type="molecule type" value="Genomic_DNA"/>
</dbReference>
<evidence type="ECO:0000313" key="3">
    <source>
        <dbReference type="EMBL" id="RKX68473.1"/>
    </source>
</evidence>
<evidence type="ECO:0000256" key="1">
    <source>
        <dbReference type="ARBA" id="ARBA00006096"/>
    </source>
</evidence>
<dbReference type="NCBIfam" id="TIGR00666">
    <property type="entry name" value="PBP4"/>
    <property type="match status" value="1"/>
</dbReference>
<keyword evidence="2" id="KW-0378">Hydrolase</keyword>
<dbReference type="GO" id="GO:0006508">
    <property type="term" value="P:proteolysis"/>
    <property type="evidence" value="ECO:0007669"/>
    <property type="project" value="InterPro"/>
</dbReference>
<organism evidence="3 4">
    <name type="scientific">candidate division WOR-3 bacterium</name>
    <dbReference type="NCBI Taxonomy" id="2052148"/>
    <lineage>
        <taxon>Bacteria</taxon>
        <taxon>Bacteria division WOR-3</taxon>
    </lineage>
</organism>
<dbReference type="GO" id="GO:0004185">
    <property type="term" value="F:serine-type carboxypeptidase activity"/>
    <property type="evidence" value="ECO:0007669"/>
    <property type="project" value="InterPro"/>
</dbReference>
<feature type="non-terminal residue" evidence="3">
    <location>
        <position position="311"/>
    </location>
</feature>
<sequence>MILFLFSIAFIDSVLIGAQVGICFYDLTGDSFLLCYHHDQNFLPASNLKLFTTASALFLLGPDFRFQTRFALDSDTNLYILGGGDPTLSRAKLLHELKQITQRFPIQRIFLHGRAIHGFRYPWGWSWHYLDAAYAPRLSGIILDKNTFELILKPGTEVGETINYTYRPQLNDILIVNRATTYPPDSGFKIDLYRELGANRVHLYGGIGLSSPDKKIPISLADPLQSHRELIARMLGCEVLILSGEDSLPELTTIDSILSPPLIEILHEMNTESENIYAEAILNRLANAETTRSTLNAGIQAEKNLLVRLGI</sequence>
<dbReference type="Pfam" id="PF02113">
    <property type="entry name" value="Peptidase_S13"/>
    <property type="match status" value="1"/>
</dbReference>
<dbReference type="Proteomes" id="UP000268469">
    <property type="component" value="Unassembled WGS sequence"/>
</dbReference>
<dbReference type="PANTHER" id="PTHR30023:SF0">
    <property type="entry name" value="PENICILLIN-SENSITIVE CARBOXYPEPTIDASE A"/>
    <property type="match status" value="1"/>
</dbReference>
<comment type="similarity">
    <text evidence="1">Belongs to the peptidase S13 family.</text>
</comment>
<dbReference type="AlphaFoldDB" id="A0A660SCT2"/>
<name>A0A660SCT2_UNCW3</name>
<evidence type="ECO:0000313" key="4">
    <source>
        <dbReference type="Proteomes" id="UP000268469"/>
    </source>
</evidence>
<dbReference type="InterPro" id="IPR012338">
    <property type="entry name" value="Beta-lactam/transpept-like"/>
</dbReference>
<proteinExistence type="inferred from homology"/>
<dbReference type="InterPro" id="IPR000667">
    <property type="entry name" value="Peptidase_S13"/>
</dbReference>
<keyword evidence="3" id="KW-0645">Protease</keyword>
<dbReference type="PANTHER" id="PTHR30023">
    <property type="entry name" value="D-ALANYL-D-ALANINE CARBOXYPEPTIDASE"/>
    <property type="match status" value="1"/>
</dbReference>
<comment type="caution">
    <text evidence="3">The sequence shown here is derived from an EMBL/GenBank/DDBJ whole genome shotgun (WGS) entry which is preliminary data.</text>
</comment>
<gene>
    <name evidence="3" type="primary">dacB</name>
    <name evidence="3" type="ORF">DRP53_10695</name>
</gene>
<dbReference type="PRINTS" id="PR00922">
    <property type="entry name" value="DADACBPTASE3"/>
</dbReference>
<reference evidence="3 4" key="1">
    <citation type="submission" date="2018-06" db="EMBL/GenBank/DDBJ databases">
        <title>Extensive metabolic versatility and redundancy in microbially diverse, dynamic hydrothermal sediments.</title>
        <authorList>
            <person name="Dombrowski N."/>
            <person name="Teske A."/>
            <person name="Baker B.J."/>
        </authorList>
    </citation>
    <scope>NUCLEOTIDE SEQUENCE [LARGE SCALE GENOMIC DNA]</scope>
    <source>
        <strain evidence="3">B36_G15</strain>
    </source>
</reference>